<keyword evidence="6" id="KW-0809">Transit peptide</keyword>
<keyword evidence="8" id="KW-0175">Coiled coil</keyword>
<feature type="transmembrane region" description="Helical" evidence="12">
    <location>
        <begin position="36"/>
        <end position="53"/>
    </location>
</feature>
<dbReference type="PANTHER" id="PTHR15415:SF7">
    <property type="entry name" value="MICOS COMPLEX SUBUNIT MIC60"/>
    <property type="match status" value="1"/>
</dbReference>
<evidence type="ECO:0000313" key="13">
    <source>
        <dbReference type="EMBL" id="GMM54823.1"/>
    </source>
</evidence>
<evidence type="ECO:0000256" key="3">
    <source>
        <dbReference type="ARBA" id="ARBA00018116"/>
    </source>
</evidence>
<dbReference type="GO" id="GO:0061617">
    <property type="term" value="C:MICOS complex"/>
    <property type="evidence" value="ECO:0007669"/>
    <property type="project" value="TreeGrafter"/>
</dbReference>
<evidence type="ECO:0000256" key="11">
    <source>
        <dbReference type="ARBA" id="ARBA00025571"/>
    </source>
</evidence>
<evidence type="ECO:0000256" key="1">
    <source>
        <dbReference type="ARBA" id="ARBA00004434"/>
    </source>
</evidence>
<accession>A0AAV5RW24</accession>
<evidence type="ECO:0000256" key="9">
    <source>
        <dbReference type="ARBA" id="ARBA00023128"/>
    </source>
</evidence>
<comment type="similarity">
    <text evidence="2 12">Belongs to the MICOS complex subunit Mic60 family.</text>
</comment>
<evidence type="ECO:0000256" key="4">
    <source>
        <dbReference type="ARBA" id="ARBA00022692"/>
    </source>
</evidence>
<dbReference type="GO" id="GO:0042407">
    <property type="term" value="P:cristae formation"/>
    <property type="evidence" value="ECO:0007669"/>
    <property type="project" value="TreeGrafter"/>
</dbReference>
<name>A0AAV5RW24_MAUHU</name>
<keyword evidence="7 12" id="KW-1133">Transmembrane helix</keyword>
<evidence type="ECO:0000256" key="12">
    <source>
        <dbReference type="RuleBase" id="RU363000"/>
    </source>
</evidence>
<protein>
    <recommendedName>
        <fullName evidence="3 12">MICOS complex subunit MIC60</fullName>
    </recommendedName>
    <alternativeName>
        <fullName evidence="12">Mitofilin</fullName>
    </alternativeName>
</protein>
<dbReference type="EMBL" id="BTGD01000003">
    <property type="protein sequence ID" value="GMM54823.1"/>
    <property type="molecule type" value="Genomic_DNA"/>
</dbReference>
<comment type="function">
    <text evidence="11">Component of the MICOS complex, a large protein complex of the mitochondrial inner membrane that plays crucial roles in the maintenance of crista junctions, inner membrane architecture, and formation of contact sites to the outer membrane. Plays a role in keeping cristae membranes connected to the inner boundary membrane. Also promotes protein import via the mitochondrial intermembrane space assembly (MIA) pathway.</text>
</comment>
<keyword evidence="5 12" id="KW-0999">Mitochondrion inner membrane</keyword>
<evidence type="ECO:0000256" key="5">
    <source>
        <dbReference type="ARBA" id="ARBA00022792"/>
    </source>
</evidence>
<evidence type="ECO:0000256" key="10">
    <source>
        <dbReference type="ARBA" id="ARBA00023136"/>
    </source>
</evidence>
<comment type="subcellular location">
    <subcellularLocation>
        <location evidence="1 12">Mitochondrion inner membrane</location>
        <topology evidence="1 12">Single-pass membrane protein</topology>
    </subcellularLocation>
</comment>
<organism evidence="13 14">
    <name type="scientific">Maudiozyma humilis</name>
    <name type="common">Sour dough yeast</name>
    <name type="synonym">Kazachstania humilis</name>
    <dbReference type="NCBI Taxonomy" id="51915"/>
    <lineage>
        <taxon>Eukaryota</taxon>
        <taxon>Fungi</taxon>
        <taxon>Dikarya</taxon>
        <taxon>Ascomycota</taxon>
        <taxon>Saccharomycotina</taxon>
        <taxon>Saccharomycetes</taxon>
        <taxon>Saccharomycetales</taxon>
        <taxon>Saccharomycetaceae</taxon>
        <taxon>Maudiozyma</taxon>
    </lineage>
</organism>
<dbReference type="AlphaFoldDB" id="A0AAV5RW24"/>
<evidence type="ECO:0000256" key="2">
    <source>
        <dbReference type="ARBA" id="ARBA00010877"/>
    </source>
</evidence>
<evidence type="ECO:0000313" key="14">
    <source>
        <dbReference type="Proteomes" id="UP001377567"/>
    </source>
</evidence>
<gene>
    <name evidence="13" type="ORF">DAKH74_014390</name>
</gene>
<keyword evidence="10 12" id="KW-0472">Membrane</keyword>
<sequence length="528" mass="58734">MIRNTAVRAARGSRAYATINTGTVPAKRSHKFRNRLLALTASLTAVYGVGIALDETDSRYAAVYNDNIPFANDVLDTVDDIKSGNFTLPDLSWDRLREKYSALLSQGTLGIPTHRPRGGRGDDGANLLQLKQLDTSKIAALDPRFNTILNEVKHTVQTMNNQQISLTASQTEVLTDCFNELFSAVAKYNDGLADQISDAVTAGSQDRVDRFQKEYEDRTAEKEKQLDRKYEEKFETFKTVLEENVTKLLETSLESNLETLQAKQANEIALLSITQVQEFNKIIEEKVEQERNAKLANLKALDERVSNVTKSIANFGNILTKNQVITRLSLMANDIKSRLESNDFHSIDFDANVARMKAISQAMPRAGCGCKSGKCKCKKCTGSCATKSTKTGEKLLDVTIDELATLTKDGPVLSNEQLFNRWNLLESDFKTASLLPPNAGILGHLTAKFFSIFLFSKKGISESSDDLDALFARVQTNLETAKLENAIEDAVSLNGWPRVLCEQWIKDARRKLEMESLIDVLDAELKVL</sequence>
<proteinExistence type="inferred from homology"/>
<dbReference type="Proteomes" id="UP001377567">
    <property type="component" value="Unassembled WGS sequence"/>
</dbReference>
<dbReference type="PANTHER" id="PTHR15415">
    <property type="entry name" value="MITOFILIN"/>
    <property type="match status" value="1"/>
</dbReference>
<evidence type="ECO:0000256" key="7">
    <source>
        <dbReference type="ARBA" id="ARBA00022989"/>
    </source>
</evidence>
<evidence type="ECO:0000256" key="8">
    <source>
        <dbReference type="ARBA" id="ARBA00023054"/>
    </source>
</evidence>
<comment type="subunit">
    <text evidence="12">Component of the mitochondrial contact site and cristae organizing system (MICOS) complex.</text>
</comment>
<reference evidence="13 14" key="1">
    <citation type="journal article" date="2023" name="Elife">
        <title>Identification of key yeast species and microbe-microbe interactions impacting larval growth of Drosophila in the wild.</title>
        <authorList>
            <person name="Mure A."/>
            <person name="Sugiura Y."/>
            <person name="Maeda R."/>
            <person name="Honda K."/>
            <person name="Sakurai N."/>
            <person name="Takahashi Y."/>
            <person name="Watada M."/>
            <person name="Katoh T."/>
            <person name="Gotoh A."/>
            <person name="Gotoh Y."/>
            <person name="Taniguchi I."/>
            <person name="Nakamura K."/>
            <person name="Hayashi T."/>
            <person name="Katayama T."/>
            <person name="Uemura T."/>
            <person name="Hattori Y."/>
        </authorList>
    </citation>
    <scope>NUCLEOTIDE SEQUENCE [LARGE SCALE GENOMIC DNA]</scope>
    <source>
        <strain evidence="13 14">KH-74</strain>
    </source>
</reference>
<dbReference type="Pfam" id="PF09731">
    <property type="entry name" value="Mitofilin"/>
    <property type="match status" value="1"/>
</dbReference>
<comment type="caution">
    <text evidence="13">The sequence shown here is derived from an EMBL/GenBank/DDBJ whole genome shotgun (WGS) entry which is preliminary data.</text>
</comment>
<keyword evidence="14" id="KW-1185">Reference proteome</keyword>
<evidence type="ECO:0000256" key="6">
    <source>
        <dbReference type="ARBA" id="ARBA00022946"/>
    </source>
</evidence>
<keyword evidence="9 12" id="KW-0496">Mitochondrion</keyword>
<dbReference type="InterPro" id="IPR019133">
    <property type="entry name" value="MIC60"/>
</dbReference>
<keyword evidence="4 12" id="KW-0812">Transmembrane</keyword>